<feature type="transmembrane region" description="Helical" evidence="7">
    <location>
        <begin position="93"/>
        <end position="114"/>
    </location>
</feature>
<evidence type="ECO:0000256" key="5">
    <source>
        <dbReference type="ARBA" id="ARBA00022989"/>
    </source>
</evidence>
<dbReference type="SUPFAM" id="SSF161098">
    <property type="entry name" value="MetI-like"/>
    <property type="match status" value="1"/>
</dbReference>
<dbReference type="Gene3D" id="1.10.3720.10">
    <property type="entry name" value="MetI-like"/>
    <property type="match status" value="1"/>
</dbReference>
<evidence type="ECO:0000256" key="4">
    <source>
        <dbReference type="ARBA" id="ARBA00022692"/>
    </source>
</evidence>
<dbReference type="InterPro" id="IPR051393">
    <property type="entry name" value="ABC_transporter_permease"/>
</dbReference>
<keyword evidence="2 7" id="KW-0813">Transport</keyword>
<dbReference type="GO" id="GO:0055085">
    <property type="term" value="P:transmembrane transport"/>
    <property type="evidence" value="ECO:0007669"/>
    <property type="project" value="InterPro"/>
</dbReference>
<keyword evidence="4 7" id="KW-0812">Transmembrane</keyword>
<comment type="similarity">
    <text evidence="7">Belongs to the binding-protein-dependent transport system permease family.</text>
</comment>
<keyword evidence="3" id="KW-1003">Cell membrane</keyword>
<keyword evidence="5 7" id="KW-1133">Transmembrane helix</keyword>
<feature type="transmembrane region" description="Helical" evidence="7">
    <location>
        <begin position="145"/>
        <end position="168"/>
    </location>
</feature>
<evidence type="ECO:0000259" key="8">
    <source>
        <dbReference type="PROSITE" id="PS50928"/>
    </source>
</evidence>
<evidence type="ECO:0000256" key="7">
    <source>
        <dbReference type="RuleBase" id="RU363032"/>
    </source>
</evidence>
<dbReference type="PANTHER" id="PTHR30193:SF37">
    <property type="entry name" value="INNER MEMBRANE ABC TRANSPORTER PERMEASE PROTEIN YCJO"/>
    <property type="match status" value="1"/>
</dbReference>
<proteinExistence type="inferred from homology"/>
<dbReference type="GO" id="GO:0005886">
    <property type="term" value="C:plasma membrane"/>
    <property type="evidence" value="ECO:0007669"/>
    <property type="project" value="UniProtKB-SubCell"/>
</dbReference>
<feature type="transmembrane region" description="Helical" evidence="7">
    <location>
        <begin position="256"/>
        <end position="278"/>
    </location>
</feature>
<protein>
    <submittedName>
        <fullName evidence="9">Sugar ABC transporter permease</fullName>
    </submittedName>
</protein>
<evidence type="ECO:0000256" key="3">
    <source>
        <dbReference type="ARBA" id="ARBA00022475"/>
    </source>
</evidence>
<feature type="transmembrane region" description="Helical" evidence="7">
    <location>
        <begin position="189"/>
        <end position="210"/>
    </location>
</feature>
<dbReference type="PANTHER" id="PTHR30193">
    <property type="entry name" value="ABC TRANSPORTER PERMEASE PROTEIN"/>
    <property type="match status" value="1"/>
</dbReference>
<keyword evidence="6 7" id="KW-0472">Membrane</keyword>
<name>A0A5S4GZT6_9ACTN</name>
<sequence length="295" mass="32211">MVPSGLLALMFTLYPTVMSWYFSFLDWSGFSDSAQFVGFANYREVLRDGMFWDAFWRSFLFVLVAVPIRLTLALLVAIVLNNQALKLGPAFRTMFFLPVVTTAAIVGVVMSLMYSPFNGPINQALMAAHLIDRPIDFLGDPGTSLWSVMAVEIWKNFGITMIYWLAALQTVPRACYEAAAVDGAGRWQVLRHVTVPILLPFAAIITLLTANSVLHTFGVVQTMTAGGPYFASQTVEVYIYQTAFAPGQGGLPRLGYASAAGCLFGLCAMLIALLQLWAGRKVAQTRANLAVARAA</sequence>
<reference evidence="9 10" key="1">
    <citation type="submission" date="2019-05" db="EMBL/GenBank/DDBJ databases">
        <title>Draft genome sequence of Nonomuraea zeae DSM 100528.</title>
        <authorList>
            <person name="Saricaoglu S."/>
            <person name="Isik K."/>
        </authorList>
    </citation>
    <scope>NUCLEOTIDE SEQUENCE [LARGE SCALE GENOMIC DNA]</scope>
    <source>
        <strain evidence="9 10">DSM 100528</strain>
    </source>
</reference>
<dbReference type="InterPro" id="IPR035906">
    <property type="entry name" value="MetI-like_sf"/>
</dbReference>
<dbReference type="Proteomes" id="UP000306628">
    <property type="component" value="Unassembled WGS sequence"/>
</dbReference>
<evidence type="ECO:0000256" key="2">
    <source>
        <dbReference type="ARBA" id="ARBA00022448"/>
    </source>
</evidence>
<comment type="subcellular location">
    <subcellularLocation>
        <location evidence="1 7">Cell membrane</location>
        <topology evidence="1 7">Multi-pass membrane protein</topology>
    </subcellularLocation>
</comment>
<keyword evidence="10" id="KW-1185">Reference proteome</keyword>
<feature type="transmembrane region" description="Helical" evidence="7">
    <location>
        <begin position="59"/>
        <end position="81"/>
    </location>
</feature>
<dbReference type="EMBL" id="VCKX01000011">
    <property type="protein sequence ID" value="TMR38172.1"/>
    <property type="molecule type" value="Genomic_DNA"/>
</dbReference>
<dbReference type="InterPro" id="IPR000515">
    <property type="entry name" value="MetI-like"/>
</dbReference>
<feature type="domain" description="ABC transmembrane type-1" evidence="8">
    <location>
        <begin position="55"/>
        <end position="275"/>
    </location>
</feature>
<evidence type="ECO:0000256" key="6">
    <source>
        <dbReference type="ARBA" id="ARBA00023136"/>
    </source>
</evidence>
<accession>A0A5S4GZT6</accession>
<organism evidence="9 10">
    <name type="scientific">Nonomuraea zeae</name>
    <dbReference type="NCBI Taxonomy" id="1642303"/>
    <lineage>
        <taxon>Bacteria</taxon>
        <taxon>Bacillati</taxon>
        <taxon>Actinomycetota</taxon>
        <taxon>Actinomycetes</taxon>
        <taxon>Streptosporangiales</taxon>
        <taxon>Streptosporangiaceae</taxon>
        <taxon>Nonomuraea</taxon>
    </lineage>
</organism>
<dbReference type="AlphaFoldDB" id="A0A5S4GZT6"/>
<gene>
    <name evidence="9" type="ORF">ETD85_05895</name>
</gene>
<evidence type="ECO:0000256" key="1">
    <source>
        <dbReference type="ARBA" id="ARBA00004651"/>
    </source>
</evidence>
<comment type="caution">
    <text evidence="9">The sequence shown here is derived from an EMBL/GenBank/DDBJ whole genome shotgun (WGS) entry which is preliminary data.</text>
</comment>
<dbReference type="CDD" id="cd06261">
    <property type="entry name" value="TM_PBP2"/>
    <property type="match status" value="1"/>
</dbReference>
<evidence type="ECO:0000313" key="9">
    <source>
        <dbReference type="EMBL" id="TMR38172.1"/>
    </source>
</evidence>
<evidence type="ECO:0000313" key="10">
    <source>
        <dbReference type="Proteomes" id="UP000306628"/>
    </source>
</evidence>
<dbReference type="OrthoDB" id="3341820at2"/>
<dbReference type="Pfam" id="PF00528">
    <property type="entry name" value="BPD_transp_1"/>
    <property type="match status" value="1"/>
</dbReference>
<dbReference type="PROSITE" id="PS50928">
    <property type="entry name" value="ABC_TM1"/>
    <property type="match status" value="1"/>
</dbReference>